<reference evidence="2 4" key="1">
    <citation type="submission" date="2015-01" db="EMBL/GenBank/DDBJ databases">
        <authorList>
            <person name="Guo J."/>
        </authorList>
    </citation>
    <scope>NUCLEOTIDE SEQUENCE [LARGE SCALE GENOMIC DNA]</scope>
    <source>
        <strain evidence="2 4">DSM 22147</strain>
    </source>
</reference>
<name>A0A0D6XRP4_9STAP</name>
<dbReference type="InterPro" id="IPR006520">
    <property type="entry name" value="Dit_BPSPP_N"/>
</dbReference>
<dbReference type="EMBL" id="JXWY01000013">
    <property type="protein sequence ID" value="KIX91474.1"/>
    <property type="molecule type" value="Genomic_DNA"/>
</dbReference>
<proteinExistence type="predicted"/>
<feature type="domain" description="Siphovirus-type tail component RIFT-related" evidence="1">
    <location>
        <begin position="50"/>
        <end position="141"/>
    </location>
</feature>
<evidence type="ECO:0000313" key="2">
    <source>
        <dbReference type="EMBL" id="KIX91474.1"/>
    </source>
</evidence>
<keyword evidence="4" id="KW-1185">Reference proteome</keyword>
<dbReference type="AlphaFoldDB" id="A0A0D6XRP4"/>
<reference evidence="3 5" key="2">
    <citation type="submission" date="2018-06" db="EMBL/GenBank/DDBJ databases">
        <authorList>
            <consortium name="Pathogen Informatics"/>
            <person name="Doyle S."/>
        </authorList>
    </citation>
    <scope>NUCLEOTIDE SEQUENCE [LARGE SCALE GENOMIC DNA]</scope>
    <source>
        <strain evidence="3 5">NCTC13832</strain>
    </source>
</reference>
<evidence type="ECO:0000259" key="1">
    <source>
        <dbReference type="Pfam" id="PF05709"/>
    </source>
</evidence>
<dbReference type="NCBIfam" id="TIGR01633">
    <property type="entry name" value="phi3626_gp14_N"/>
    <property type="match status" value="1"/>
</dbReference>
<dbReference type="STRING" id="569857.TP70_02380"/>
<evidence type="ECO:0000313" key="4">
    <source>
        <dbReference type="Proteomes" id="UP000032366"/>
    </source>
</evidence>
<dbReference type="EMBL" id="UHDT01000001">
    <property type="protein sequence ID" value="SUM57060.1"/>
    <property type="molecule type" value="Genomic_DNA"/>
</dbReference>
<evidence type="ECO:0000313" key="3">
    <source>
        <dbReference type="EMBL" id="SUM57060.1"/>
    </source>
</evidence>
<protein>
    <submittedName>
        <fullName evidence="3">Phage-related protein</fullName>
    </submittedName>
</protein>
<dbReference type="Proteomes" id="UP000254100">
    <property type="component" value="Unassembled WGS sequence"/>
</dbReference>
<sequence length="266" mass="30254">MSDVVQYEKIGSKSGNLVTTSRHQLYINNANMDTTLGVETIAVRGRRSFAHELNNVDVPARDGVMHVSKNLKTRVLYVTLAIRRDHFDDFHAVYQKLNKRLVVAKEVKFSDENLIYYCRFESASEPDEGALYQEIELKFVCHDPFKYSELLSMGYTSGTVLTIKSDYPVKPVITLDYSTKGFTEFNLTNATTNRLVAMRDVSTGVERYYKLDFKSHEVSKGASNENALQHLSMMSDFEDFTIANGDQLVIDNKPISIVIKYQGVFL</sequence>
<accession>A0A0D6XRP4</accession>
<organism evidence="3 5">
    <name type="scientific">Staphylococcus microti</name>
    <dbReference type="NCBI Taxonomy" id="569857"/>
    <lineage>
        <taxon>Bacteria</taxon>
        <taxon>Bacillati</taxon>
        <taxon>Bacillota</taxon>
        <taxon>Bacilli</taxon>
        <taxon>Bacillales</taxon>
        <taxon>Staphylococcaceae</taxon>
        <taxon>Staphylococcus</taxon>
    </lineage>
</organism>
<evidence type="ECO:0000313" key="5">
    <source>
        <dbReference type="Proteomes" id="UP000254100"/>
    </source>
</evidence>
<gene>
    <name evidence="3" type="ORF">NCTC13832_00725</name>
    <name evidence="2" type="ORF">TP70_02380</name>
</gene>
<dbReference type="RefSeq" id="WP_044359063.1">
    <property type="nucleotide sequence ID" value="NZ_JXWY01000013.1"/>
</dbReference>
<dbReference type="Pfam" id="PF05709">
    <property type="entry name" value="Sipho_tail"/>
    <property type="match status" value="1"/>
</dbReference>
<dbReference type="InterPro" id="IPR008841">
    <property type="entry name" value="Siphovirus-type_tail_N"/>
</dbReference>
<dbReference type="OrthoDB" id="2418236at2"/>
<dbReference type="Gene3D" id="2.40.30.200">
    <property type="match status" value="1"/>
</dbReference>
<dbReference type="Proteomes" id="UP000032366">
    <property type="component" value="Unassembled WGS sequence"/>
</dbReference>